<dbReference type="InterPro" id="IPR046834">
    <property type="entry name" value="ABC_ATPase_C"/>
</dbReference>
<evidence type="ECO:0000256" key="1">
    <source>
        <dbReference type="SAM" id="MobiDB-lite"/>
    </source>
</evidence>
<keyword evidence="6" id="KW-1185">Reference proteome</keyword>
<protein>
    <submittedName>
        <fullName evidence="5">ABC-ATPase domain-containing protein</fullName>
    </submittedName>
</protein>
<dbReference type="PANTHER" id="PTHR38149:SF1">
    <property type="entry name" value="ATPASE"/>
    <property type="match status" value="1"/>
</dbReference>
<dbReference type="PANTHER" id="PTHR38149">
    <property type="entry name" value="ATPASE"/>
    <property type="match status" value="1"/>
</dbReference>
<evidence type="ECO:0000313" key="5">
    <source>
        <dbReference type="EMBL" id="MEA5520665.1"/>
    </source>
</evidence>
<sequence>MNTKEDLRRKLLDLDNQGYRSYKDILGTYEFEEFTLIIDYVQGDPFAAPSKFRVHIPPNIAGFPPELYKNRIREIALRDYLTRQFDKNARDISSRRGTGKSGMIAITKMGQEVLERTSASFIYVAPPKPKLTIGNPVFQRAKPMPSTKEKGVEMRFFVGLPARGRQILGRQAAAMICDDIPLIVERSLKYNSFDPEVCKLHVETVEDADWLRQQLPEKGLVAFIPNGAILPRRSGVDSRPLETDVVPFQSPESLEVEFNRPNLGEIKGLGIPKGITLIVGGGYHGKSTLLNAIELGIYNHLSGDGREFVITSPAAIKIRSEDGRSVAGVDISPFVNHLPQSRSTTEFTTENASGSTSQAANIMEALEVLIQSENDSVTDAVSPVLLVDEDTAATNFMIRDRRMQALIAKDQEPITPFIDKVRQLYTDYGVSTILVMGGSGDYFDVADTVIAMDNFQPQELTEKAKEIAAEYATGRTSEGGEQFGQIRPRVPLPESLDPSRGRRDVRVKVRDLDEVTFGTEDVDLSGVEQLVSRDQLRAIAAAMVYARKQYINGEHTLSQILDRVMADIAEKGLDIITPFPQGDLALFRRFELAAAINRVRTLEVKSVEEAVESVPEEVESVPEEVESVEVTTTDEDS</sequence>
<evidence type="ECO:0000259" key="2">
    <source>
        <dbReference type="Pfam" id="PF09818"/>
    </source>
</evidence>
<feature type="region of interest" description="Disordered" evidence="1">
    <location>
        <begin position="478"/>
        <end position="499"/>
    </location>
</feature>
<feature type="domain" description="ATPase of the ABC class C-terminal" evidence="2">
    <location>
        <begin position="199"/>
        <end position="489"/>
    </location>
</feature>
<dbReference type="InterPro" id="IPR019195">
    <property type="entry name" value="ABC_ATPase_put"/>
</dbReference>
<dbReference type="InterPro" id="IPR046833">
    <property type="entry name" value="ABC_N"/>
</dbReference>
<feature type="domain" description="ATPase of the ABC class N-terminal" evidence="3">
    <location>
        <begin position="5"/>
        <end position="190"/>
    </location>
</feature>
<evidence type="ECO:0000259" key="4">
    <source>
        <dbReference type="Pfam" id="PF21117"/>
    </source>
</evidence>
<dbReference type="Pfam" id="PF21117">
    <property type="entry name" value="MRB1590_C"/>
    <property type="match status" value="1"/>
</dbReference>
<evidence type="ECO:0000259" key="3">
    <source>
        <dbReference type="Pfam" id="PF20446"/>
    </source>
</evidence>
<name>A0ABU5U0X4_9CYAN</name>
<dbReference type="Pfam" id="PF09818">
    <property type="entry name" value="ABC_ATPase"/>
    <property type="match status" value="1"/>
</dbReference>
<gene>
    <name evidence="5" type="ORF">VB854_17115</name>
</gene>
<dbReference type="Pfam" id="PF20446">
    <property type="entry name" value="ABC_N"/>
    <property type="match status" value="1"/>
</dbReference>
<dbReference type="InterPro" id="IPR049069">
    <property type="entry name" value="MRB1590-like_C"/>
</dbReference>
<reference evidence="5 6" key="1">
    <citation type="submission" date="2023-12" db="EMBL/GenBank/DDBJ databases">
        <title>Baltic Sea Cyanobacteria.</title>
        <authorList>
            <person name="Delbaje E."/>
            <person name="Fewer D.P."/>
            <person name="Shishido T.K."/>
        </authorList>
    </citation>
    <scope>NUCLEOTIDE SEQUENCE [LARGE SCALE GENOMIC DNA]</scope>
    <source>
        <strain evidence="5 6">CCNP 1315</strain>
    </source>
</reference>
<dbReference type="Gene3D" id="3.40.50.300">
    <property type="entry name" value="P-loop containing nucleotide triphosphate hydrolases"/>
    <property type="match status" value="1"/>
</dbReference>
<dbReference type="EMBL" id="JAYGHT010000087">
    <property type="protein sequence ID" value="MEA5520665.1"/>
    <property type="molecule type" value="Genomic_DNA"/>
</dbReference>
<dbReference type="SUPFAM" id="SSF52540">
    <property type="entry name" value="P-loop containing nucleoside triphosphate hydrolases"/>
    <property type="match status" value="1"/>
</dbReference>
<evidence type="ECO:0000313" key="6">
    <source>
        <dbReference type="Proteomes" id="UP001301728"/>
    </source>
</evidence>
<dbReference type="Proteomes" id="UP001301728">
    <property type="component" value="Unassembled WGS sequence"/>
</dbReference>
<accession>A0ABU5U0X4</accession>
<dbReference type="RefSeq" id="WP_323273566.1">
    <property type="nucleotide sequence ID" value="NZ_JAYGHT010000087.1"/>
</dbReference>
<organism evidence="5 6">
    <name type="scientific">Limnoraphis robusta CCNP1315</name>
    <dbReference type="NCBI Taxonomy" id="3110306"/>
    <lineage>
        <taxon>Bacteria</taxon>
        <taxon>Bacillati</taxon>
        <taxon>Cyanobacteriota</taxon>
        <taxon>Cyanophyceae</taxon>
        <taxon>Oscillatoriophycideae</taxon>
        <taxon>Oscillatoriales</taxon>
        <taxon>Sirenicapillariaceae</taxon>
        <taxon>Limnoraphis</taxon>
    </lineage>
</organism>
<proteinExistence type="predicted"/>
<dbReference type="InterPro" id="IPR027417">
    <property type="entry name" value="P-loop_NTPase"/>
</dbReference>
<feature type="region of interest" description="Disordered" evidence="1">
    <location>
        <begin position="615"/>
        <end position="637"/>
    </location>
</feature>
<comment type="caution">
    <text evidence="5">The sequence shown here is derived from an EMBL/GenBank/DDBJ whole genome shotgun (WGS) entry which is preliminary data.</text>
</comment>
<feature type="domain" description="MRB1590-like C-terminal" evidence="4">
    <location>
        <begin position="506"/>
        <end position="605"/>
    </location>
</feature>